<dbReference type="PANTHER" id="PTHR12372:SF7">
    <property type="entry name" value="PROTEIN PECANEX"/>
    <property type="match status" value="1"/>
</dbReference>
<proteinExistence type="inferred from homology"/>
<feature type="transmembrane region" description="Helical" evidence="7">
    <location>
        <begin position="909"/>
        <end position="932"/>
    </location>
</feature>
<feature type="transmembrane region" description="Helical" evidence="7">
    <location>
        <begin position="441"/>
        <end position="461"/>
    </location>
</feature>
<dbReference type="InParanoid" id="A0A2P6N3X4"/>
<evidence type="ECO:0000313" key="9">
    <source>
        <dbReference type="EMBL" id="PRP78660.1"/>
    </source>
</evidence>
<evidence type="ECO:0000256" key="5">
    <source>
        <dbReference type="ARBA" id="ARBA00023136"/>
    </source>
</evidence>
<keyword evidence="5 7" id="KW-0472">Membrane</keyword>
<feature type="transmembrane region" description="Helical" evidence="7">
    <location>
        <begin position="6"/>
        <end position="23"/>
    </location>
</feature>
<feature type="compositionally biased region" description="Basic and acidic residues" evidence="6">
    <location>
        <begin position="191"/>
        <end position="201"/>
    </location>
</feature>
<feature type="transmembrane region" description="Helical" evidence="7">
    <location>
        <begin position="473"/>
        <end position="490"/>
    </location>
</feature>
<evidence type="ECO:0000259" key="8">
    <source>
        <dbReference type="Pfam" id="PF05041"/>
    </source>
</evidence>
<comment type="caution">
    <text evidence="9">The sequence shown here is derived from an EMBL/GenBank/DDBJ whole genome shotgun (WGS) entry which is preliminary data.</text>
</comment>
<evidence type="ECO:0000256" key="2">
    <source>
        <dbReference type="ARBA" id="ARBA00010170"/>
    </source>
</evidence>
<feature type="transmembrane region" description="Helical" evidence="7">
    <location>
        <begin position="623"/>
        <end position="643"/>
    </location>
</feature>
<feature type="region of interest" description="Disordered" evidence="6">
    <location>
        <begin position="151"/>
        <end position="318"/>
    </location>
</feature>
<feature type="transmembrane region" description="Helical" evidence="7">
    <location>
        <begin position="74"/>
        <end position="91"/>
    </location>
</feature>
<dbReference type="OrthoDB" id="10037631at2759"/>
<feature type="transmembrane region" description="Helical" evidence="7">
    <location>
        <begin position="675"/>
        <end position="694"/>
    </location>
</feature>
<feature type="transmembrane region" description="Helical" evidence="7">
    <location>
        <begin position="589"/>
        <end position="617"/>
    </location>
</feature>
<feature type="compositionally biased region" description="Polar residues" evidence="6">
    <location>
        <begin position="265"/>
        <end position="278"/>
    </location>
</feature>
<feature type="transmembrane region" description="Helical" evidence="7">
    <location>
        <begin position="511"/>
        <end position="530"/>
    </location>
</feature>
<feature type="domain" description="Pecanex C-terminal" evidence="8">
    <location>
        <begin position="1195"/>
        <end position="1403"/>
    </location>
</feature>
<feature type="compositionally biased region" description="Polar residues" evidence="6">
    <location>
        <begin position="1437"/>
        <end position="1446"/>
    </location>
</feature>
<name>A0A2P6N3X4_9EUKA</name>
<feature type="region of interest" description="Disordered" evidence="6">
    <location>
        <begin position="1427"/>
        <end position="1446"/>
    </location>
</feature>
<feature type="transmembrane region" description="Helical" evidence="7">
    <location>
        <begin position="35"/>
        <end position="54"/>
    </location>
</feature>
<evidence type="ECO:0000256" key="4">
    <source>
        <dbReference type="ARBA" id="ARBA00022989"/>
    </source>
</evidence>
<evidence type="ECO:0000256" key="6">
    <source>
        <dbReference type="SAM" id="MobiDB-lite"/>
    </source>
</evidence>
<dbReference type="GO" id="GO:0016020">
    <property type="term" value="C:membrane"/>
    <property type="evidence" value="ECO:0007669"/>
    <property type="project" value="UniProtKB-SubCell"/>
</dbReference>
<comment type="subcellular location">
    <subcellularLocation>
        <location evidence="1">Membrane</location>
        <topology evidence="1">Multi-pass membrane protein</topology>
    </subcellularLocation>
</comment>
<reference evidence="9 10" key="1">
    <citation type="journal article" date="2018" name="Genome Biol. Evol.">
        <title>Multiple Roots of Fruiting Body Formation in Amoebozoa.</title>
        <authorList>
            <person name="Hillmann F."/>
            <person name="Forbes G."/>
            <person name="Novohradska S."/>
            <person name="Ferling I."/>
            <person name="Riege K."/>
            <person name="Groth M."/>
            <person name="Westermann M."/>
            <person name="Marz M."/>
            <person name="Spaller T."/>
            <person name="Winckler T."/>
            <person name="Schaap P."/>
            <person name="Glockner G."/>
        </authorList>
    </citation>
    <scope>NUCLEOTIDE SEQUENCE [LARGE SCALE GENOMIC DNA]</scope>
    <source>
        <strain evidence="9 10">Jena</strain>
    </source>
</reference>
<keyword evidence="3 7" id="KW-0812">Transmembrane</keyword>
<feature type="transmembrane region" description="Helical" evidence="7">
    <location>
        <begin position="766"/>
        <end position="785"/>
    </location>
</feature>
<keyword evidence="10" id="KW-1185">Reference proteome</keyword>
<dbReference type="Proteomes" id="UP000241769">
    <property type="component" value="Unassembled WGS sequence"/>
</dbReference>
<feature type="transmembrane region" description="Helical" evidence="7">
    <location>
        <begin position="791"/>
        <end position="813"/>
    </location>
</feature>
<feature type="transmembrane region" description="Helical" evidence="7">
    <location>
        <begin position="542"/>
        <end position="568"/>
    </location>
</feature>
<dbReference type="InterPro" id="IPR039797">
    <property type="entry name" value="Pecanex"/>
</dbReference>
<evidence type="ECO:0000313" key="10">
    <source>
        <dbReference type="Proteomes" id="UP000241769"/>
    </source>
</evidence>
<dbReference type="Pfam" id="PF05041">
    <property type="entry name" value="Pecanex_C"/>
    <property type="match status" value="1"/>
</dbReference>
<dbReference type="EMBL" id="MDYQ01000212">
    <property type="protein sequence ID" value="PRP78660.1"/>
    <property type="molecule type" value="Genomic_DNA"/>
</dbReference>
<feature type="compositionally biased region" description="Low complexity" evidence="6">
    <location>
        <begin position="152"/>
        <end position="172"/>
    </location>
</feature>
<comment type="similarity">
    <text evidence="2">Belongs to the pecanex family.</text>
</comment>
<evidence type="ECO:0000256" key="1">
    <source>
        <dbReference type="ARBA" id="ARBA00004141"/>
    </source>
</evidence>
<organism evidence="9 10">
    <name type="scientific">Planoprotostelium fungivorum</name>
    <dbReference type="NCBI Taxonomy" id="1890364"/>
    <lineage>
        <taxon>Eukaryota</taxon>
        <taxon>Amoebozoa</taxon>
        <taxon>Evosea</taxon>
        <taxon>Variosea</taxon>
        <taxon>Cavosteliida</taxon>
        <taxon>Cavosteliaceae</taxon>
        <taxon>Planoprotostelium</taxon>
    </lineage>
</organism>
<dbReference type="PANTHER" id="PTHR12372">
    <property type="entry name" value="PECANEX"/>
    <property type="match status" value="1"/>
</dbReference>
<evidence type="ECO:0000256" key="7">
    <source>
        <dbReference type="SAM" id="Phobius"/>
    </source>
</evidence>
<protein>
    <submittedName>
        <fullName evidence="9">Pecanex-like protein 2</fullName>
    </submittedName>
</protein>
<accession>A0A2P6N3X4</accession>
<evidence type="ECO:0000256" key="3">
    <source>
        <dbReference type="ARBA" id="ARBA00022692"/>
    </source>
</evidence>
<sequence length="1446" mass="163917">MGLGNFLNRILAAIWGGLNVDVLTSYVELINVIRIYTFAFFLILPLALSWDLPFAGVFSTTSHQIISTSPNGPLIAYVVIVTLVFSILKLGHYGLRALVRWADPDFHKRKKRDKDHDSKMEVEMETVNAGISPAEPLSSDDTVVVAPARPIPSAATNEPPSSSTSSSGSSASFEIQLEVHEEPQLPETSSEDSRTDSKSECEVPIPPMQFNLKRVSIPLSRPRAATSDGNRGISEPRRFGRVPSDGVLLTRRPPFSPSTKEETVQPASGNVNPDSDNLSEGEIIPMPPPIPNPNLDGWDGDSETENPNPDPPSPGQIETQWRSAYHLPLSQPELSISQSEAIAPQTEDEWQIPPEANDGQRIQMFSYVDENGNVQHYFIPGEEESIVMPEPDFSIHLPRENEVPAVEIVHKPQKDEPPPLTPMKRSIVSTRKFLRNVFDSVSLSDSIVAILAVLVTSYIGWRLTPFYGDLSRFMLWFVIAGSHFSLLKSPQPDTNSSRQDFARITPFTRSFYVTLLGTIILILDATVSSGDFITVRLYGVDLAFGAILHSVQWILIAFIPWAPLVYFFGILPQADTAAQAFLEQINMHLFGASGSMTLVGALVDLSFSLIILLISFWPAWVSGPGTSFLFSLYLGIIIGLSYFQSRISKDFSLWHLKDPPKEGKLRVPSVTLAKLLREGILSVVVIFVVTGLYYSTLFDRFHAAGYRAVIGLCIVSSWILYYIIPGMRSALPFKMYCGPFLLSREEEQFEPANKPAQIMWFDRLQVILRTLTITLGYPTLFLVSVSLQRDYIFTKFSSIGGTILLSVAGIRFMRGSFTDNSSQHLILAFNFLFFTYDARTRAEFFALGESSTQHNPQLTLSDYLVSAFLVMKMWEIVEKIDWIFSYSSPVHGVWNLFITPFVAPHVPAYFIMLCWSSLVSAAIYPLMGYGLYLMSWTRPVKFWEKTYTTRSLDSNQRLKDEDASATNPSFNSVFYEQMLVSLRQSLYEQISLGRLGNVATGDFFIVMNDRLTAFLHIVEIRGMEFKGTFCHEQELQKMSKETYNRTDLFSLDKIHFRWPYTLGVFDWLSLRWNSWLPVSHSLILQTYSISMNPLNTLLSGYDNQKKFVKFFVMGVIHYLLRHPKLDQWLEDPTIKAAMKNFAENFFCTTGYPHTDEDYDHVAKGLTLVSFLRVYKPWIDYGLDILKLYPKDEERRAEEIPLLCFMFSLACRHHLSQVSYNTNMISKYMDLFRGNFDEYVCDRDKWVQADPSIKTDVIQRGTYIALKLNQDQYVEDFDEMSEMWQCLINYESGDFACCYEMDPSWRRALINGVPELLSCRKSGSDYSVVTLSQRYMKFDVIKFNKECVRGLWAGQIQELVLFASSNSERASIQRLPHIGRNLINQSCDVPIGYPVYVSPIITSTHSGTHLWLDDMVNVGPTLRKRFARKKSPEGGPANSVNITIDER</sequence>
<gene>
    <name evidence="9" type="ORF">PROFUN_13493</name>
</gene>
<dbReference type="InterPro" id="IPR007735">
    <property type="entry name" value="Pecanex_C"/>
</dbReference>
<keyword evidence="4 7" id="KW-1133">Transmembrane helix</keyword>
<feature type="transmembrane region" description="Helical" evidence="7">
    <location>
        <begin position="706"/>
        <end position="724"/>
    </location>
</feature>